<evidence type="ECO:0000256" key="2">
    <source>
        <dbReference type="ARBA" id="ARBA00022722"/>
    </source>
</evidence>
<dbReference type="Pfam" id="PF05901">
    <property type="entry name" value="Excalibur"/>
    <property type="match status" value="1"/>
</dbReference>
<comment type="similarity">
    <text evidence="1">Belongs to the EndA/NucM nuclease family.</text>
</comment>
<reference evidence="6" key="1">
    <citation type="submission" date="2013-07" db="EMBL/GenBank/DDBJ databases">
        <authorList>
            <person name="McIlroy S."/>
        </authorList>
    </citation>
    <scope>NUCLEOTIDE SEQUENCE [LARGE SCALE GENOMIC DNA]</scope>
    <source>
        <strain evidence="6">Run_A_D11</strain>
    </source>
</reference>
<sequence length="360" mass="39113">MAKRSTRSRTATPIPKTLTGIITAIALAVLAALGIQTDWFHGKPAAPPTERPPVARTTPPPGNLPNTPGTFTAAKKALYEQVYADHRITFYCGCRYDADRRIDLGSCGLESLADKPRAQQIEAEHLFPAAQFGNFRPCWRSPGDFPACAKSDGRTLSGRACCQRVDPVFEAAHNDLMNLVPAVGEVNGKRSDFNWGMIPGEPRVFGACNFEVDSGIRRVEPPENIQGDIARTMFYMADTYGFNLSRQDEQLFTAWSRQDPPDAWEIERTRRIAAIQGQGNRFVENYAALFGKAAPAPSTPATLPAPALVAAHPAGWACGAKSTCGQMSSCDEAKFHLIQCGVKSLDRDGDGIPCASLCRR</sequence>
<comment type="caution">
    <text evidence="6">The sequence shown here is derived from an EMBL/GenBank/DDBJ whole genome shotgun (WGS) entry which is preliminary data.</text>
</comment>
<keyword evidence="7" id="KW-1185">Reference proteome</keyword>
<feature type="domain" description="Excalibur calcium-binding" evidence="5">
    <location>
        <begin position="322"/>
        <end position="354"/>
    </location>
</feature>
<dbReference type="PANTHER" id="PTHR33607:SF2">
    <property type="entry name" value="ENDONUCLEASE-1"/>
    <property type="match status" value="1"/>
</dbReference>
<keyword evidence="2" id="KW-0540">Nuclease</keyword>
<evidence type="ECO:0000313" key="6">
    <source>
        <dbReference type="EMBL" id="CDI04600.1"/>
    </source>
</evidence>
<dbReference type="GO" id="GO:0004530">
    <property type="term" value="F:deoxyribonuclease I activity"/>
    <property type="evidence" value="ECO:0007669"/>
    <property type="project" value="UniProtKB-EC"/>
</dbReference>
<evidence type="ECO:0000256" key="3">
    <source>
        <dbReference type="ARBA" id="ARBA00022801"/>
    </source>
</evidence>
<dbReference type="SUPFAM" id="SSF54060">
    <property type="entry name" value="His-Me finger endonucleases"/>
    <property type="match status" value="1"/>
</dbReference>
<dbReference type="RefSeq" id="WP_053085451.1">
    <property type="nucleotide sequence ID" value="NZ_CBTJ020000113.1"/>
</dbReference>
<dbReference type="InterPro" id="IPR044925">
    <property type="entry name" value="His-Me_finger_sf"/>
</dbReference>
<dbReference type="PANTHER" id="PTHR33607">
    <property type="entry name" value="ENDONUCLEASE-1"/>
    <property type="match status" value="1"/>
</dbReference>
<organism evidence="6 7">
    <name type="scientific">Candidatus Competibacter denitrificans Run_A_D11</name>
    <dbReference type="NCBI Taxonomy" id="1400863"/>
    <lineage>
        <taxon>Bacteria</taxon>
        <taxon>Pseudomonadati</taxon>
        <taxon>Pseudomonadota</taxon>
        <taxon>Gammaproteobacteria</taxon>
        <taxon>Candidatus Competibacteraceae</taxon>
        <taxon>Candidatus Competibacter</taxon>
    </lineage>
</organism>
<keyword evidence="3 6" id="KW-0378">Hydrolase</keyword>
<dbReference type="OrthoDB" id="9800417at2"/>
<evidence type="ECO:0000313" key="7">
    <source>
        <dbReference type="Proteomes" id="UP000035760"/>
    </source>
</evidence>
<dbReference type="EC" id="3.1.21.1" evidence="6"/>
<evidence type="ECO:0000259" key="5">
    <source>
        <dbReference type="Pfam" id="PF05901"/>
    </source>
</evidence>
<reference evidence="6" key="2">
    <citation type="submission" date="2014-03" db="EMBL/GenBank/DDBJ databases">
        <title>Candidatus Competibacter-lineage genomes retrieved from metagenomes reveal functional metabolic diversity.</title>
        <authorList>
            <person name="McIlroy S.J."/>
            <person name="Albertsen M."/>
            <person name="Andresen E.K."/>
            <person name="Saunders A.M."/>
            <person name="Kristiansen R."/>
            <person name="Stokholm-Bjerregaard M."/>
            <person name="Nielsen K.L."/>
            <person name="Nielsen P.H."/>
        </authorList>
    </citation>
    <scope>NUCLEOTIDE SEQUENCE</scope>
    <source>
        <strain evidence="6">Run_A_D11</strain>
    </source>
</reference>
<dbReference type="InterPro" id="IPR007346">
    <property type="entry name" value="Endonuclease-I"/>
</dbReference>
<evidence type="ECO:0000256" key="1">
    <source>
        <dbReference type="ARBA" id="ARBA00006429"/>
    </source>
</evidence>
<name>W6MD44_9GAMM</name>
<dbReference type="Proteomes" id="UP000035760">
    <property type="component" value="Unassembled WGS sequence"/>
</dbReference>
<dbReference type="InterPro" id="IPR008613">
    <property type="entry name" value="Excalibur_Ca-bd_domain"/>
</dbReference>
<dbReference type="AlphaFoldDB" id="W6MD44"/>
<protein>
    <submittedName>
        <fullName evidence="6">Deoxyribonuclease I</fullName>
        <ecNumber evidence="6">3.1.21.1</ecNumber>
    </submittedName>
</protein>
<feature type="region of interest" description="Disordered" evidence="4">
    <location>
        <begin position="42"/>
        <end position="69"/>
    </location>
</feature>
<proteinExistence type="inferred from homology"/>
<dbReference type="Pfam" id="PF04231">
    <property type="entry name" value="Endonuclease_1"/>
    <property type="match status" value="1"/>
</dbReference>
<evidence type="ECO:0000256" key="4">
    <source>
        <dbReference type="SAM" id="MobiDB-lite"/>
    </source>
</evidence>
<gene>
    <name evidence="6" type="ORF">BN873_p10044</name>
</gene>
<accession>W6MD44</accession>
<dbReference type="EMBL" id="CBTJ020000113">
    <property type="protein sequence ID" value="CDI04600.1"/>
    <property type="molecule type" value="Genomic_DNA"/>
</dbReference>